<dbReference type="EMBL" id="QEKH01000017">
    <property type="protein sequence ID" value="PVY40330.1"/>
    <property type="molecule type" value="Genomic_DNA"/>
</dbReference>
<comment type="caution">
    <text evidence="5">The sequence shown here is derived from an EMBL/GenBank/DDBJ whole genome shotgun (WGS) entry which is preliminary data.</text>
</comment>
<evidence type="ECO:0000259" key="4">
    <source>
        <dbReference type="PROSITE" id="PS50949"/>
    </source>
</evidence>
<dbReference type="GeneID" id="78295686"/>
<proteinExistence type="predicted"/>
<dbReference type="SUPFAM" id="SSF46785">
    <property type="entry name" value="Winged helix' DNA-binding domain"/>
    <property type="match status" value="1"/>
</dbReference>
<gene>
    <name evidence="5" type="ORF">C8D82_11749</name>
</gene>
<keyword evidence="6" id="KW-1185">Reference proteome</keyword>
<dbReference type="PANTHER" id="PTHR30146:SF109">
    <property type="entry name" value="HTH-TYPE TRANSCRIPTIONAL REGULATOR GALS"/>
    <property type="match status" value="1"/>
</dbReference>
<dbReference type="Pfam" id="PF13377">
    <property type="entry name" value="Peripla_BP_3"/>
    <property type="match status" value="1"/>
</dbReference>
<evidence type="ECO:0000256" key="2">
    <source>
        <dbReference type="ARBA" id="ARBA00023125"/>
    </source>
</evidence>
<reference evidence="5 6" key="1">
    <citation type="submission" date="2018-04" db="EMBL/GenBank/DDBJ databases">
        <title>Genomic Encyclopedia of Type Strains, Phase IV (KMG-IV): sequencing the most valuable type-strain genomes for metagenomic binning, comparative biology and taxonomic classification.</title>
        <authorList>
            <person name="Goeker M."/>
        </authorList>
    </citation>
    <scope>NUCLEOTIDE SEQUENCE [LARGE SCALE GENOMIC DNA]</scope>
    <source>
        <strain evidence="5 6">DSM 14823</strain>
    </source>
</reference>
<feature type="domain" description="HTH gntR-type" evidence="4">
    <location>
        <begin position="1"/>
        <end position="69"/>
    </location>
</feature>
<dbReference type="GO" id="GO:0000976">
    <property type="term" value="F:transcription cis-regulatory region binding"/>
    <property type="evidence" value="ECO:0007669"/>
    <property type="project" value="TreeGrafter"/>
</dbReference>
<dbReference type="Gene3D" id="1.10.10.10">
    <property type="entry name" value="Winged helix-like DNA-binding domain superfamily/Winged helix DNA-binding domain"/>
    <property type="match status" value="1"/>
</dbReference>
<dbReference type="InterPro" id="IPR036388">
    <property type="entry name" value="WH-like_DNA-bd_sf"/>
</dbReference>
<protein>
    <submittedName>
        <fullName evidence="5">DNA-binding LacI/PurR family transcriptional regulator</fullName>
    </submittedName>
</protein>
<organism evidence="5 6">
    <name type="scientific">Victivallis vadensis</name>
    <dbReference type="NCBI Taxonomy" id="172901"/>
    <lineage>
        <taxon>Bacteria</taxon>
        <taxon>Pseudomonadati</taxon>
        <taxon>Lentisphaerota</taxon>
        <taxon>Lentisphaeria</taxon>
        <taxon>Victivallales</taxon>
        <taxon>Victivallaceae</taxon>
        <taxon>Victivallis</taxon>
    </lineage>
</organism>
<dbReference type="SUPFAM" id="SSF53822">
    <property type="entry name" value="Periplasmic binding protein-like I"/>
    <property type="match status" value="1"/>
</dbReference>
<dbReference type="InterPro" id="IPR036390">
    <property type="entry name" value="WH_DNA-bd_sf"/>
</dbReference>
<dbReference type="InterPro" id="IPR046335">
    <property type="entry name" value="LacI/GalR-like_sensor"/>
</dbReference>
<keyword evidence="2 5" id="KW-0238">DNA-binding</keyword>
<dbReference type="Gene3D" id="3.40.50.2300">
    <property type="match status" value="1"/>
</dbReference>
<evidence type="ECO:0000313" key="5">
    <source>
        <dbReference type="EMBL" id="PVY40330.1"/>
    </source>
</evidence>
<keyword evidence="1" id="KW-0805">Transcription regulation</keyword>
<name>A0A2U1AVA5_9BACT</name>
<dbReference type="PROSITE" id="PS50949">
    <property type="entry name" value="HTH_GNTR"/>
    <property type="match status" value="1"/>
</dbReference>
<dbReference type="GO" id="GO:0003700">
    <property type="term" value="F:DNA-binding transcription factor activity"/>
    <property type="evidence" value="ECO:0007669"/>
    <property type="project" value="InterPro"/>
</dbReference>
<dbReference type="Pfam" id="PF00392">
    <property type="entry name" value="GntR"/>
    <property type="match status" value="1"/>
</dbReference>
<dbReference type="PANTHER" id="PTHR30146">
    <property type="entry name" value="LACI-RELATED TRANSCRIPTIONAL REPRESSOR"/>
    <property type="match status" value="1"/>
</dbReference>
<evidence type="ECO:0000256" key="3">
    <source>
        <dbReference type="ARBA" id="ARBA00023163"/>
    </source>
</evidence>
<dbReference type="OrthoDB" id="9801546at2"/>
<dbReference type="Proteomes" id="UP000245959">
    <property type="component" value="Unassembled WGS sequence"/>
</dbReference>
<dbReference type="AlphaFoldDB" id="A0A2U1AVA5"/>
<keyword evidence="3" id="KW-0804">Transcription</keyword>
<evidence type="ECO:0000313" key="6">
    <source>
        <dbReference type="Proteomes" id="UP000245959"/>
    </source>
</evidence>
<dbReference type="InterPro" id="IPR028082">
    <property type="entry name" value="Peripla_BP_I"/>
</dbReference>
<evidence type="ECO:0000256" key="1">
    <source>
        <dbReference type="ARBA" id="ARBA00023015"/>
    </source>
</evidence>
<accession>A0A2U1AVA5</accession>
<dbReference type="InterPro" id="IPR000524">
    <property type="entry name" value="Tscrpt_reg_HTH_GntR"/>
</dbReference>
<sequence>MAKYQEICDILVTRIRQGEYADSQLPNLRQLAEDMGVSYLTARQAVNQLKTQGILASDASGRRTLVKAELGSRPRVALITPFWHISEWHLTIRKVVLELGGQLKVFACTTSTDTTIDDALNGSFDLIFIQLPETPPPRLLERMSKCSDKIVTLFQDYTAYGIRSLEGAQISSVNVMMQTLLDRGHRSIDYIQILSAAPSRDLSLRRQHWQNFLDIHGLEGRAHTRSVPDYSERQFYALELCRELLEHHPLPDAFFCATVPIAVGMYRACFEAGIRIGKDISVFSFGGTQDARLMTPALATILNPEVEQLIRDLVLQYSPGGKKSGRLVYQSDKIEIFEGESLMEKVTGK</sequence>
<dbReference type="RefSeq" id="WP_116884383.1">
    <property type="nucleotide sequence ID" value="NZ_CABMMC010000036.1"/>
</dbReference>